<gene>
    <name evidence="1" type="ORF">ACFQWG_05045</name>
</gene>
<dbReference type="RefSeq" id="WP_380972752.1">
    <property type="nucleotide sequence ID" value="NZ_JBHTEF010000001.1"/>
</dbReference>
<name>A0ABW2SKC4_9ACTO</name>
<keyword evidence="2" id="KW-1185">Reference proteome</keyword>
<evidence type="ECO:0000313" key="1">
    <source>
        <dbReference type="EMBL" id="MFC7580577.1"/>
    </source>
</evidence>
<comment type="caution">
    <text evidence="1">The sequence shown here is derived from an EMBL/GenBank/DDBJ whole genome shotgun (WGS) entry which is preliminary data.</text>
</comment>
<dbReference type="InterPro" id="IPR023204">
    <property type="entry name" value="SP1917_dom_sf"/>
</dbReference>
<accession>A0ABW2SKC4</accession>
<dbReference type="EMBL" id="JBHTEF010000001">
    <property type="protein sequence ID" value="MFC7580577.1"/>
    <property type="molecule type" value="Genomic_DNA"/>
</dbReference>
<dbReference type="Pfam" id="PF09966">
    <property type="entry name" value="DUF2200"/>
    <property type="match status" value="1"/>
</dbReference>
<dbReference type="InterPro" id="IPR014580">
    <property type="entry name" value="UCP033199"/>
</dbReference>
<sequence>MAKPRILITPMARVSPLHAAKAGRGGRTRGEVDQIITWRAGGTSDRLHDVLEAGVDLEALLLDKLVDELARGRAMERTLRG</sequence>
<dbReference type="Gene3D" id="1.10.8.290">
    <property type="entry name" value="uncharacterized protein sp1917 domain"/>
    <property type="match status" value="1"/>
</dbReference>
<dbReference type="Proteomes" id="UP001596527">
    <property type="component" value="Unassembled WGS sequence"/>
</dbReference>
<evidence type="ECO:0000313" key="2">
    <source>
        <dbReference type="Proteomes" id="UP001596527"/>
    </source>
</evidence>
<proteinExistence type="predicted"/>
<reference evidence="2" key="1">
    <citation type="journal article" date="2019" name="Int. J. Syst. Evol. Microbiol.">
        <title>The Global Catalogue of Microorganisms (GCM) 10K type strain sequencing project: providing services to taxonomists for standard genome sequencing and annotation.</title>
        <authorList>
            <consortium name="The Broad Institute Genomics Platform"/>
            <consortium name="The Broad Institute Genome Sequencing Center for Infectious Disease"/>
            <person name="Wu L."/>
            <person name="Ma J."/>
        </authorList>
    </citation>
    <scope>NUCLEOTIDE SEQUENCE [LARGE SCALE GENOMIC DNA]</scope>
    <source>
        <strain evidence="2">CCUG 56698</strain>
    </source>
</reference>
<organism evidence="1 2">
    <name type="scientific">Schaalia naturae</name>
    <dbReference type="NCBI Taxonomy" id="635203"/>
    <lineage>
        <taxon>Bacteria</taxon>
        <taxon>Bacillati</taxon>
        <taxon>Actinomycetota</taxon>
        <taxon>Actinomycetes</taxon>
        <taxon>Actinomycetales</taxon>
        <taxon>Actinomycetaceae</taxon>
        <taxon>Schaalia</taxon>
    </lineage>
</organism>
<protein>
    <submittedName>
        <fullName evidence="1">DUF2200 family protein</fullName>
    </submittedName>
</protein>